<dbReference type="NCBIfam" id="TIGR00821">
    <property type="entry name" value="EII-GUT"/>
    <property type="match status" value="1"/>
</dbReference>
<proteinExistence type="predicted"/>
<dbReference type="RefSeq" id="WP_212903198.1">
    <property type="nucleotide sequence ID" value="NZ_BOPZ01000007.1"/>
</dbReference>
<dbReference type="PANTHER" id="PTHR40399">
    <property type="entry name" value="PTS SYSTEM GLUCITOL/SORBITOL-SPECIFIC EIIC COMPONENT"/>
    <property type="match status" value="1"/>
</dbReference>
<reference evidence="2" key="1">
    <citation type="submission" date="2021-03" db="EMBL/GenBank/DDBJ databases">
        <title>Taxonomic study of Clostridium polyendosporum from meadow-gley soil under rice.</title>
        <authorList>
            <person name="Kobayashi H."/>
            <person name="Tanizawa Y."/>
            <person name="Yagura M."/>
        </authorList>
    </citation>
    <scope>NUCLEOTIDE SEQUENCE</scope>
    <source>
        <strain evidence="2">JCM 30710</strain>
    </source>
</reference>
<keyword evidence="1" id="KW-0812">Transmembrane</keyword>
<name>A0A919RZA7_9CLOT</name>
<dbReference type="PROSITE" id="PS51107">
    <property type="entry name" value="PTS_EIIC_TYPE_5"/>
    <property type="match status" value="1"/>
</dbReference>
<keyword evidence="1" id="KW-1133">Transmembrane helix</keyword>
<keyword evidence="3" id="KW-1185">Reference proteome</keyword>
<dbReference type="Proteomes" id="UP000679179">
    <property type="component" value="Unassembled WGS sequence"/>
</dbReference>
<dbReference type="Pfam" id="PF03608">
    <property type="entry name" value="EII-GUT"/>
    <property type="match status" value="1"/>
</dbReference>
<dbReference type="GO" id="GO:0009401">
    <property type="term" value="P:phosphoenolpyruvate-dependent sugar phosphotransferase system"/>
    <property type="evidence" value="ECO:0007669"/>
    <property type="project" value="InterPro"/>
</dbReference>
<dbReference type="PANTHER" id="PTHR40399:SF1">
    <property type="entry name" value="PTS SYSTEM GLUCITOL_SORBITOL-SPECIFIC EIIC COMPONENT"/>
    <property type="match status" value="1"/>
</dbReference>
<protein>
    <submittedName>
        <fullName evidence="2">PTS sorbitol transporter subunit IIC</fullName>
    </submittedName>
</protein>
<gene>
    <name evidence="2" type="primary">srlA_1</name>
    <name evidence="2" type="ORF">CPJCM30710_11320</name>
</gene>
<evidence type="ECO:0000313" key="3">
    <source>
        <dbReference type="Proteomes" id="UP000679179"/>
    </source>
</evidence>
<dbReference type="EMBL" id="BOPZ01000007">
    <property type="protein sequence ID" value="GIM28466.1"/>
    <property type="molecule type" value="Genomic_DNA"/>
</dbReference>
<accession>A0A919RZA7</accession>
<dbReference type="PIRSF" id="PIRSF038321">
    <property type="entry name" value="PTS_glc_srb_IIC"/>
    <property type="match status" value="1"/>
</dbReference>
<dbReference type="InterPro" id="IPR004699">
    <property type="entry name" value="PTS_IID_sorb"/>
</dbReference>
<dbReference type="AlphaFoldDB" id="A0A919RZA7"/>
<comment type="caution">
    <text evidence="2">The sequence shown here is derived from an EMBL/GenBank/DDBJ whole genome shotgun (WGS) entry which is preliminary data.</text>
</comment>
<evidence type="ECO:0000256" key="1">
    <source>
        <dbReference type="SAM" id="Phobius"/>
    </source>
</evidence>
<sequence length="191" mass="21165">MTTFFQVLANGAEWFMNLFRAGGKVFIDFTTGIIPLLIATLVIMNAIIKFVGTDRIERLAKKSASNPITRYMVLPVLGTFIFANPMTLSLGKFLPEKYKPSYYAASSFSCHTMNGLFPHINPGELFVFLGIASGITKLGFSTADLAVRYLLVGIVTNFIRGWVTDFTTAIVEKQQGIKLKTSVDLNHEESH</sequence>
<organism evidence="2 3">
    <name type="scientific">Clostridium polyendosporum</name>
    <dbReference type="NCBI Taxonomy" id="69208"/>
    <lineage>
        <taxon>Bacteria</taxon>
        <taxon>Bacillati</taxon>
        <taxon>Bacillota</taxon>
        <taxon>Clostridia</taxon>
        <taxon>Eubacteriales</taxon>
        <taxon>Clostridiaceae</taxon>
        <taxon>Clostridium</taxon>
    </lineage>
</organism>
<feature type="transmembrane region" description="Helical" evidence="1">
    <location>
        <begin position="68"/>
        <end position="90"/>
    </location>
</feature>
<dbReference type="GO" id="GO:0016020">
    <property type="term" value="C:membrane"/>
    <property type="evidence" value="ECO:0007669"/>
    <property type="project" value="InterPro"/>
</dbReference>
<feature type="transmembrane region" description="Helical" evidence="1">
    <location>
        <begin position="25"/>
        <end position="48"/>
    </location>
</feature>
<evidence type="ECO:0000313" key="2">
    <source>
        <dbReference type="EMBL" id="GIM28466.1"/>
    </source>
</evidence>
<keyword evidence="1" id="KW-0472">Membrane</keyword>